<keyword evidence="5" id="KW-1185">Reference proteome</keyword>
<dbReference type="PRINTS" id="PR00922">
    <property type="entry name" value="DADACBPTASE3"/>
</dbReference>
<dbReference type="GO" id="GO:0004185">
    <property type="term" value="F:serine-type carboxypeptidase activity"/>
    <property type="evidence" value="ECO:0007669"/>
    <property type="project" value="InterPro"/>
</dbReference>
<dbReference type="PATRIC" id="fig|933944.5.peg.3114"/>
<organism evidence="4 5">
    <name type="scientific">Streptomyces abyssalis</name>
    <dbReference type="NCBI Taxonomy" id="933944"/>
    <lineage>
        <taxon>Bacteria</taxon>
        <taxon>Bacillati</taxon>
        <taxon>Actinomycetota</taxon>
        <taxon>Actinomycetes</taxon>
        <taxon>Kitasatosporales</taxon>
        <taxon>Streptomycetaceae</taxon>
        <taxon>Streptomyces</taxon>
    </lineage>
</organism>
<dbReference type="Gene3D" id="3.40.710.10">
    <property type="entry name" value="DD-peptidase/beta-lactamase superfamily"/>
    <property type="match status" value="2"/>
</dbReference>
<keyword evidence="4" id="KW-0121">Carboxypeptidase</keyword>
<dbReference type="InterPro" id="IPR012338">
    <property type="entry name" value="Beta-lactam/transpept-like"/>
</dbReference>
<reference evidence="4 5" key="1">
    <citation type="journal article" date="2016" name="Front. Microbiol.">
        <title>Comparative Genomics Analysis of Streptomyces Species Reveals Their Adaptation to the Marine Environment and Their Diversity at the Genomic Level.</title>
        <authorList>
            <person name="Tian X."/>
            <person name="Zhang Z."/>
            <person name="Yang T."/>
            <person name="Chen M."/>
            <person name="Li J."/>
            <person name="Chen F."/>
            <person name="Yang J."/>
            <person name="Li W."/>
            <person name="Zhang B."/>
            <person name="Zhang Z."/>
            <person name="Wu J."/>
            <person name="Zhang C."/>
            <person name="Long L."/>
            <person name="Xiao J."/>
        </authorList>
    </citation>
    <scope>NUCLEOTIDE SEQUENCE [LARGE SCALE GENOMIC DNA]</scope>
    <source>
        <strain evidence="4 5">SCSIO 10390</strain>
    </source>
</reference>
<evidence type="ECO:0000256" key="1">
    <source>
        <dbReference type="ARBA" id="ARBA00006096"/>
    </source>
</evidence>
<dbReference type="STRING" id="933944.AN215_18890"/>
<evidence type="ECO:0000256" key="3">
    <source>
        <dbReference type="SAM" id="MobiDB-lite"/>
    </source>
</evidence>
<dbReference type="GO" id="GO:0000270">
    <property type="term" value="P:peptidoglycan metabolic process"/>
    <property type="evidence" value="ECO:0007669"/>
    <property type="project" value="TreeGrafter"/>
</dbReference>
<evidence type="ECO:0000313" key="5">
    <source>
        <dbReference type="Proteomes" id="UP000176087"/>
    </source>
</evidence>
<name>A0A1E7JM05_9ACTN</name>
<accession>A0A1E7JM05</accession>
<dbReference type="NCBIfam" id="TIGR00666">
    <property type="entry name" value="PBP4"/>
    <property type="match status" value="1"/>
</dbReference>
<dbReference type="AlphaFoldDB" id="A0A1E7JM05"/>
<keyword evidence="4" id="KW-0645">Protease</keyword>
<dbReference type="PANTHER" id="PTHR30023">
    <property type="entry name" value="D-ALANYL-D-ALANINE CARBOXYPEPTIDASE"/>
    <property type="match status" value="1"/>
</dbReference>
<keyword evidence="2" id="KW-0378">Hydrolase</keyword>
<dbReference type="GO" id="GO:0006508">
    <property type="term" value="P:proteolysis"/>
    <property type="evidence" value="ECO:0007669"/>
    <property type="project" value="InterPro"/>
</dbReference>
<dbReference type="PANTHER" id="PTHR30023:SF0">
    <property type="entry name" value="PENICILLIN-SENSITIVE CARBOXYPEPTIDASE A"/>
    <property type="match status" value="1"/>
</dbReference>
<evidence type="ECO:0000256" key="2">
    <source>
        <dbReference type="ARBA" id="ARBA00022801"/>
    </source>
</evidence>
<dbReference type="Proteomes" id="UP000176087">
    <property type="component" value="Unassembled WGS sequence"/>
</dbReference>
<dbReference type="InterPro" id="IPR000667">
    <property type="entry name" value="Peptidase_S13"/>
</dbReference>
<dbReference type="OrthoDB" id="9802627at2"/>
<protein>
    <submittedName>
        <fullName evidence="4">D-alanyl-D-alanine carboxypeptidase</fullName>
    </submittedName>
</protein>
<dbReference type="Gene3D" id="3.50.80.20">
    <property type="entry name" value="D-Ala-D-Ala carboxypeptidase C, peptidase S13"/>
    <property type="match status" value="1"/>
</dbReference>
<feature type="compositionally biased region" description="Basic and acidic residues" evidence="3">
    <location>
        <begin position="482"/>
        <end position="499"/>
    </location>
</feature>
<evidence type="ECO:0000313" key="4">
    <source>
        <dbReference type="EMBL" id="OEU88655.1"/>
    </source>
</evidence>
<feature type="region of interest" description="Disordered" evidence="3">
    <location>
        <begin position="482"/>
        <end position="507"/>
    </location>
</feature>
<sequence>MAAGLALVLGTGGAAGARTATPENEPSWQKAVERILSGKRLDGASSSVVVADARSGKPLYRHQSDRRLVPASNTKLLTSAAAMDVLGPGYRYRTDVLAHGDRDGGRLDGDLYVRGTGDPTLLAKDYDAMAAEVAGSGIEEVTGSLVADDTRFDSERLGRSWAADDESAYYSSQISALSLAPDTDYDTGSVYIEAVPGAAAGEDPKVKVTPDNDYVDVEVDATTVAGNGENTLSVDREHGGNKITVSGGIPVGAEPYESWTSVWEPTGYAASVFAEALKRHGVRVAGETELGKATPDGAQRVARHSSMPLKELTVPFMKLSNNNHAEVLTKTMGHESAGEGTWSAGLKTVSGFLDKEGVDTATLRQVDGSGLSRMDNVSAGHLATLLHSVRKKPWFKQWYDALPIACAPGRLTGGTLRSRMCDTPAERNAHAKTGSLTGASALSGYVTDADGRELTFSIILNNYMADSVKGVEDEIVVALASDGKEGEPAEKRGGDRDTGRTPAPTFGAECSWTKPVRC</sequence>
<dbReference type="Pfam" id="PF02113">
    <property type="entry name" value="Peptidase_S13"/>
    <property type="match status" value="1"/>
</dbReference>
<comment type="similarity">
    <text evidence="1">Belongs to the peptidase S13 family.</text>
</comment>
<dbReference type="EMBL" id="LJGT01000040">
    <property type="protein sequence ID" value="OEU88655.1"/>
    <property type="molecule type" value="Genomic_DNA"/>
</dbReference>
<gene>
    <name evidence="4" type="ORF">AN215_18890</name>
</gene>
<dbReference type="SUPFAM" id="SSF56601">
    <property type="entry name" value="beta-lactamase/transpeptidase-like"/>
    <property type="match status" value="1"/>
</dbReference>
<comment type="caution">
    <text evidence="4">The sequence shown here is derived from an EMBL/GenBank/DDBJ whole genome shotgun (WGS) entry which is preliminary data.</text>
</comment>
<proteinExistence type="inferred from homology"/>